<evidence type="ECO:0000256" key="16">
    <source>
        <dbReference type="ARBA" id="ARBA00023145"/>
    </source>
</evidence>
<feature type="binding site" evidence="18">
    <location>
        <position position="723"/>
    </location>
    <ligand>
        <name>Zn(2+)</name>
        <dbReference type="ChEBI" id="CHEBI:29105"/>
        <label>2</label>
        <note>catalytic</note>
    </ligand>
</feature>
<feature type="compositionally biased region" description="Low complexity" evidence="21">
    <location>
        <begin position="155"/>
        <end position="171"/>
    </location>
</feature>
<feature type="compositionally biased region" description="Low complexity" evidence="21">
    <location>
        <begin position="268"/>
        <end position="290"/>
    </location>
</feature>
<dbReference type="InterPro" id="IPR001818">
    <property type="entry name" value="Pept_M10_metallopeptidase"/>
</dbReference>
<evidence type="ECO:0000256" key="19">
    <source>
        <dbReference type="PIRSR" id="PIRSR621190-4"/>
    </source>
</evidence>
<feature type="binding site" evidence="18">
    <location>
        <position position="814"/>
    </location>
    <ligand>
        <name>Ca(2+)</name>
        <dbReference type="ChEBI" id="CHEBI:29108"/>
        <label>4</label>
    </ligand>
</feature>
<feature type="binding site" evidence="18">
    <location>
        <position position="663"/>
    </location>
    <ligand>
        <name>Ca(2+)</name>
        <dbReference type="ChEBI" id="CHEBI:29108"/>
        <label>3</label>
    </ligand>
</feature>
<keyword evidence="14 18" id="KW-0862">Zinc</keyword>
<feature type="signal peptide" evidence="22">
    <location>
        <begin position="1"/>
        <end position="19"/>
    </location>
</feature>
<keyword evidence="13" id="KW-0378">Hydrolase</keyword>
<feature type="binding site" evidence="18">
    <location>
        <position position="684"/>
    </location>
    <ligand>
        <name>Ca(2+)</name>
        <dbReference type="ChEBI" id="CHEBI:29108"/>
        <label>3</label>
    </ligand>
</feature>
<feature type="binding site" evidence="18">
    <location>
        <position position="687"/>
    </location>
    <ligand>
        <name>Ca(2+)</name>
        <dbReference type="ChEBI" id="CHEBI:29108"/>
        <label>3</label>
    </ligand>
</feature>
<feature type="binding site" evidence="18">
    <location>
        <position position="709"/>
    </location>
    <ligand>
        <name>Zn(2+)</name>
        <dbReference type="ChEBI" id="CHEBI:29105"/>
        <label>2</label>
        <note>catalytic</note>
    </ligand>
</feature>
<comment type="cofactor">
    <cofactor evidence="18">
        <name>Ca(2+)</name>
        <dbReference type="ChEBI" id="CHEBI:29108"/>
    </cofactor>
    <text evidence="18">Can bind about 5 Ca(2+) ions per subunit.</text>
</comment>
<feature type="binding site" evidence="18">
    <location>
        <position position="935"/>
    </location>
    <ligand>
        <name>Ca(2+)</name>
        <dbReference type="ChEBI" id="CHEBI:29108"/>
        <label>4</label>
    </ligand>
</feature>
<keyword evidence="16" id="KW-0865">Zymogen</keyword>
<organism evidence="24 25">
    <name type="scientific">Petrolisthes cinctipes</name>
    <name type="common">Flat porcelain crab</name>
    <dbReference type="NCBI Taxonomy" id="88211"/>
    <lineage>
        <taxon>Eukaryota</taxon>
        <taxon>Metazoa</taxon>
        <taxon>Ecdysozoa</taxon>
        <taxon>Arthropoda</taxon>
        <taxon>Crustacea</taxon>
        <taxon>Multicrustacea</taxon>
        <taxon>Malacostraca</taxon>
        <taxon>Eumalacostraca</taxon>
        <taxon>Eucarida</taxon>
        <taxon>Decapoda</taxon>
        <taxon>Pleocyemata</taxon>
        <taxon>Anomura</taxon>
        <taxon>Galatheoidea</taxon>
        <taxon>Porcellanidae</taxon>
        <taxon>Petrolisthes</taxon>
    </lineage>
</organism>
<dbReference type="InterPro" id="IPR021158">
    <property type="entry name" value="Pept_M10A_Zn_BS"/>
</dbReference>
<dbReference type="GO" id="GO:0031012">
    <property type="term" value="C:extracellular matrix"/>
    <property type="evidence" value="ECO:0007669"/>
    <property type="project" value="InterPro"/>
</dbReference>
<evidence type="ECO:0000256" key="1">
    <source>
        <dbReference type="ARBA" id="ARBA00001718"/>
    </source>
</evidence>
<dbReference type="PRINTS" id="PR00138">
    <property type="entry name" value="MATRIXIN"/>
</dbReference>
<evidence type="ECO:0000256" key="10">
    <source>
        <dbReference type="ARBA" id="ARBA00022723"/>
    </source>
</evidence>
<feature type="modified residue" description="Phosphotyrosine; by PKDCC" evidence="19">
    <location>
        <position position="849"/>
    </location>
</feature>
<dbReference type="CDD" id="cd00094">
    <property type="entry name" value="HX"/>
    <property type="match status" value="1"/>
</dbReference>
<evidence type="ECO:0000256" key="21">
    <source>
        <dbReference type="SAM" id="MobiDB-lite"/>
    </source>
</evidence>
<protein>
    <recommendedName>
        <fullName evidence="6">Matrix metalloproteinase-14</fullName>
        <ecNumber evidence="5">3.4.24.80</ecNumber>
    </recommendedName>
</protein>
<evidence type="ECO:0000256" key="22">
    <source>
        <dbReference type="SAM" id="SignalP"/>
    </source>
</evidence>
<evidence type="ECO:0000256" key="15">
    <source>
        <dbReference type="ARBA" id="ARBA00023049"/>
    </source>
</evidence>
<keyword evidence="10 18" id="KW-0479">Metal-binding</keyword>
<feature type="binding site" evidence="18">
    <location>
        <position position="685"/>
    </location>
    <ligand>
        <name>Ca(2+)</name>
        <dbReference type="ChEBI" id="CHEBI:29108"/>
        <label>1</label>
    </ligand>
</feature>
<dbReference type="InterPro" id="IPR000585">
    <property type="entry name" value="Hemopexin-like_dom"/>
</dbReference>
<comment type="caution">
    <text evidence="24">The sequence shown here is derived from an EMBL/GenBank/DDBJ whole genome shotgun (WGS) entry which is preliminary data.</text>
</comment>
<dbReference type="PROSITE" id="PS00546">
    <property type="entry name" value="CYSTEINE_SWITCH"/>
    <property type="match status" value="1"/>
</dbReference>
<keyword evidence="7" id="KW-0963">Cytoplasm</keyword>
<evidence type="ECO:0000256" key="3">
    <source>
        <dbReference type="ARBA" id="ARBA00004496"/>
    </source>
</evidence>
<dbReference type="PANTHER" id="PTHR10201:SF323">
    <property type="entry name" value="MATRIX METALLOPROTEINASE-21"/>
    <property type="match status" value="1"/>
</dbReference>
<sequence>MRLGLVLWWVAAAGVAGRAWGPTSQRNTHHHNNTHQHGPSQATHHHNNTHQHGPSQATHHHNNTHQHDPSQATHHHNNTHQHDPSQATHHHNNTHQHDPSQATHHHNNIQSQAQTTQHYNTHKHHHHHHNATTHQQHKHHHNPSKPTHCCHPHHNTQQQQRQHNNTHQQHNSSPMAHLIPNTTHHLRHSTHYHHHQLRHSSHNKHHRRNTGEEKLNNTGEGDKQHNSSHTTTHDQHINSSHNTSNTHHKQQQPQQQHRPSHTAQQYPHNTTHQQQHQHNSSQNTQHTSSTGPDDDPGITELFPTTQEEIVHAEELLEKYGYLWCVPPGSENNTRLHRLLLYRLPDTHHHSHASTTLKFSGRLSGVWRGGERGREAYGVSQEVVKSEVYGDPVPGTVAVWDPDTVTLRYLPICTQTDIQEAVKKFQAMYHVGGGGQLDTPTVGLLSQPRCGNPDIIMEEVDAPREEIPPEGHSLLRARRSASSIQDDAWEGGKDKWKEDLVKDEELARVATEVRAEMRAKHPNPLTTPPLEEDTMHPEDGVRRRKRWVEEQAGRVRNGEEDARVAALLNTTHHHHHAHTRNTRSTFHPKHSFKQVVLIRWRLVTAGYSSQLDVGAQRASLALAFRMWSEVIPPVFLEDTTIATHVDISIGFGKRSHLGCVTEFDGLGGELGHTLRPPHHAQIHMDDDEHFTLDSDHGTNLLKVAVHEIGHVLGLGHVMRQNSVMHAVYERVLPNLGLELSGEDRHMVQKLYGSCQGAFDTVFDFLRWRPDGSLTYNSYFFRGAHFWMYENRYNRTRYGDPLYVTPEWGGLPANVDGYAHVWTRTKDVHLFFKGDKYYVYDSVAGRVVPGYPRRIAQDFHGPPTAKRPKGRTIPNNIDTVYFDKRDENLYFFKGKKVFGYDVSKGTTGCCLPGYPKHIQDDFVATPSSRRRLPRSLDAAYYSYSLQTLFFFKEKFYWEVPSFHALDRTRNNSVVGPFNVKDKWQDICDTDLDPSTAYTLV</sequence>
<feature type="binding site" evidence="18">
    <location>
        <position position="664"/>
    </location>
    <ligand>
        <name>Ca(2+)</name>
        <dbReference type="ChEBI" id="CHEBI:29108"/>
        <label>3</label>
    </ligand>
</feature>
<dbReference type="InterPro" id="IPR036366">
    <property type="entry name" value="PGBDSf"/>
</dbReference>
<evidence type="ECO:0000256" key="13">
    <source>
        <dbReference type="ARBA" id="ARBA00022801"/>
    </source>
</evidence>
<evidence type="ECO:0000256" key="12">
    <source>
        <dbReference type="ARBA" id="ARBA00022737"/>
    </source>
</evidence>
<dbReference type="InterPro" id="IPR036375">
    <property type="entry name" value="Hemopexin-like_dom_sf"/>
</dbReference>
<name>A0AAE1F7P1_PETCI</name>
<feature type="domain" description="Peptidase metallopeptidase" evidence="23">
    <location>
        <begin position="585"/>
        <end position="752"/>
    </location>
</feature>
<evidence type="ECO:0000313" key="25">
    <source>
        <dbReference type="Proteomes" id="UP001286313"/>
    </source>
</evidence>
<feature type="repeat" description="Hemopexin" evidence="20">
    <location>
        <begin position="810"/>
        <end position="860"/>
    </location>
</feature>
<dbReference type="InterPro" id="IPR021190">
    <property type="entry name" value="Pept_M10A"/>
</dbReference>
<dbReference type="SMART" id="SM00120">
    <property type="entry name" value="HX"/>
    <property type="match status" value="4"/>
</dbReference>
<feature type="compositionally biased region" description="Basic residues" evidence="21">
    <location>
        <begin position="184"/>
        <end position="208"/>
    </location>
</feature>
<feature type="region of interest" description="Disordered" evidence="21">
    <location>
        <begin position="20"/>
        <end position="300"/>
    </location>
</feature>
<evidence type="ECO:0000256" key="5">
    <source>
        <dbReference type="ARBA" id="ARBA00012342"/>
    </source>
</evidence>
<dbReference type="SMART" id="SM00235">
    <property type="entry name" value="ZnMc"/>
    <property type="match status" value="1"/>
</dbReference>
<dbReference type="InterPro" id="IPR036365">
    <property type="entry name" value="PGBD-like_sf"/>
</dbReference>
<feature type="binding site" evidence="18">
    <location>
        <position position="687"/>
    </location>
    <ligand>
        <name>Ca(2+)</name>
        <dbReference type="ChEBI" id="CHEBI:29108"/>
        <label>1</label>
    </ligand>
</feature>
<comment type="cofactor">
    <cofactor evidence="18">
        <name>Zn(2+)</name>
        <dbReference type="ChEBI" id="CHEBI:29105"/>
    </cofactor>
    <text evidence="18">Binds 2 Zn(2+) ions per subunit.</text>
</comment>
<feature type="compositionally biased region" description="Basic residues" evidence="21">
    <location>
        <begin position="120"/>
        <end position="154"/>
    </location>
</feature>
<dbReference type="SUPFAM" id="SSF55486">
    <property type="entry name" value="Metalloproteases ('zincins'), catalytic domain"/>
    <property type="match status" value="1"/>
</dbReference>
<dbReference type="InterPro" id="IPR018487">
    <property type="entry name" value="Hemopexin-like_repeat"/>
</dbReference>
<dbReference type="Proteomes" id="UP001286313">
    <property type="component" value="Unassembled WGS sequence"/>
</dbReference>
<comment type="similarity">
    <text evidence="4">Belongs to the peptidase M10A family.</text>
</comment>
<keyword evidence="11 22" id="KW-0732">Signal</keyword>
<dbReference type="GO" id="GO:0005737">
    <property type="term" value="C:cytoplasm"/>
    <property type="evidence" value="ECO:0007669"/>
    <property type="project" value="UniProtKB-SubCell"/>
</dbReference>
<dbReference type="Pfam" id="PF00413">
    <property type="entry name" value="Peptidase_M10"/>
    <property type="match status" value="1"/>
</dbReference>
<keyword evidence="15" id="KW-0482">Metalloprotease</keyword>
<dbReference type="EC" id="3.4.24.80" evidence="5"/>
<evidence type="ECO:0000256" key="17">
    <source>
        <dbReference type="PIRSR" id="PIRSR621190-1"/>
    </source>
</evidence>
<feature type="binding site" evidence="18">
    <location>
        <position position="715"/>
    </location>
    <ligand>
        <name>Zn(2+)</name>
        <dbReference type="ChEBI" id="CHEBI:29105"/>
        <label>2</label>
        <note>catalytic</note>
    </ligand>
</feature>
<evidence type="ECO:0000256" key="20">
    <source>
        <dbReference type="PROSITE-ProRule" id="PRU01011"/>
    </source>
</evidence>
<evidence type="ECO:0000256" key="4">
    <source>
        <dbReference type="ARBA" id="ARBA00010370"/>
    </source>
</evidence>
<evidence type="ECO:0000256" key="7">
    <source>
        <dbReference type="ARBA" id="ARBA00022490"/>
    </source>
</evidence>
<feature type="repeat" description="Hemopexin" evidence="20">
    <location>
        <begin position="872"/>
        <end position="923"/>
    </location>
</feature>
<dbReference type="EMBL" id="JAWQEG010002976">
    <property type="protein sequence ID" value="KAK3868591.1"/>
    <property type="molecule type" value="Genomic_DNA"/>
</dbReference>
<feature type="binding site" evidence="18">
    <location>
        <position position="645"/>
    </location>
    <ligand>
        <name>Ca(2+)</name>
        <dbReference type="ChEBI" id="CHEBI:29108"/>
        <label>2</label>
    </ligand>
</feature>
<dbReference type="Gene3D" id="3.40.390.10">
    <property type="entry name" value="Collagenase (Catalytic Domain)"/>
    <property type="match status" value="1"/>
</dbReference>
<reference evidence="24" key="1">
    <citation type="submission" date="2023-10" db="EMBL/GenBank/DDBJ databases">
        <title>Genome assemblies of two species of porcelain crab, Petrolisthes cinctipes and Petrolisthes manimaculis (Anomura: Porcellanidae).</title>
        <authorList>
            <person name="Angst P."/>
        </authorList>
    </citation>
    <scope>NUCLEOTIDE SEQUENCE</scope>
    <source>
        <strain evidence="24">PB745_01</strain>
        <tissue evidence="24">Gill</tissue>
    </source>
</reference>
<feature type="chain" id="PRO_5041964802" description="Matrix metalloproteinase-14" evidence="22">
    <location>
        <begin position="20"/>
        <end position="998"/>
    </location>
</feature>
<evidence type="ECO:0000256" key="6">
    <source>
        <dbReference type="ARBA" id="ARBA00020199"/>
    </source>
</evidence>
<feature type="binding site" evidence="18">
    <location>
        <position position="682"/>
    </location>
    <ligand>
        <name>Zn(2+)</name>
        <dbReference type="ChEBI" id="CHEBI:29105"/>
        <label>1</label>
    </ligand>
</feature>
<dbReference type="SUPFAM" id="SSF47090">
    <property type="entry name" value="PGBD-like"/>
    <property type="match status" value="1"/>
</dbReference>
<keyword evidence="9" id="KW-0645">Protease</keyword>
<feature type="binding site" evidence="18">
    <location>
        <position position="671"/>
    </location>
    <ligand>
        <name>Zn(2+)</name>
        <dbReference type="ChEBI" id="CHEBI:29105"/>
        <label>1</label>
    </ligand>
</feature>
<dbReference type="AlphaFoldDB" id="A0AAE1F7P1"/>
<keyword evidence="12" id="KW-0677">Repeat</keyword>
<evidence type="ECO:0000256" key="9">
    <source>
        <dbReference type="ARBA" id="ARBA00022670"/>
    </source>
</evidence>
<dbReference type="SUPFAM" id="SSF50923">
    <property type="entry name" value="Hemopexin-like domain"/>
    <property type="match status" value="1"/>
</dbReference>
<dbReference type="GO" id="GO:0006508">
    <property type="term" value="P:proteolysis"/>
    <property type="evidence" value="ECO:0007669"/>
    <property type="project" value="UniProtKB-KW"/>
</dbReference>
<evidence type="ECO:0000256" key="8">
    <source>
        <dbReference type="ARBA" id="ARBA00022553"/>
    </source>
</evidence>
<dbReference type="Gene3D" id="2.110.10.10">
    <property type="entry name" value="Hemopexin-like domain"/>
    <property type="match status" value="2"/>
</dbReference>
<feature type="binding site" evidence="18">
    <location>
        <position position="705"/>
    </location>
    <ligand>
        <name>Zn(2+)</name>
        <dbReference type="ChEBI" id="CHEBI:29105"/>
        <label>2</label>
        <note>catalytic</note>
    </ligand>
</feature>
<dbReference type="Gene3D" id="1.10.101.10">
    <property type="entry name" value="PGBD-like superfamily/PGBD"/>
    <property type="match status" value="1"/>
</dbReference>
<dbReference type="PROSITE" id="PS51642">
    <property type="entry name" value="HEMOPEXIN_2"/>
    <property type="match status" value="4"/>
</dbReference>
<gene>
    <name evidence="24" type="ORF">Pcinc_026026</name>
</gene>
<keyword evidence="25" id="KW-1185">Reference proteome</keyword>
<evidence type="ECO:0000259" key="23">
    <source>
        <dbReference type="SMART" id="SM00235"/>
    </source>
</evidence>
<keyword evidence="18" id="KW-0106">Calcium</keyword>
<evidence type="ECO:0000256" key="14">
    <source>
        <dbReference type="ARBA" id="ARBA00022833"/>
    </source>
</evidence>
<dbReference type="GO" id="GO:0030198">
    <property type="term" value="P:extracellular matrix organization"/>
    <property type="evidence" value="ECO:0007669"/>
    <property type="project" value="TreeGrafter"/>
</dbReference>
<keyword evidence="8" id="KW-0597">Phosphoprotein</keyword>
<evidence type="ECO:0000256" key="11">
    <source>
        <dbReference type="ARBA" id="ARBA00022729"/>
    </source>
</evidence>
<dbReference type="InterPro" id="IPR006026">
    <property type="entry name" value="Peptidase_Metallo"/>
</dbReference>
<accession>A0AAE1F7P1</accession>
<feature type="binding site" evidence="18">
    <location>
        <position position="655"/>
    </location>
    <ligand>
        <name>Zn(2+)</name>
        <dbReference type="ChEBI" id="CHEBI:29105"/>
        <label>1</label>
    </ligand>
</feature>
<feature type="region of interest" description="Disordered" evidence="21">
    <location>
        <begin position="520"/>
        <end position="540"/>
    </location>
</feature>
<feature type="repeat" description="Hemopexin" evidence="20">
    <location>
        <begin position="931"/>
        <end position="984"/>
    </location>
</feature>
<feature type="compositionally biased region" description="Basic and acidic residues" evidence="21">
    <location>
        <begin position="209"/>
        <end position="236"/>
    </location>
</feature>
<evidence type="ECO:0000256" key="18">
    <source>
        <dbReference type="PIRSR" id="PIRSR621190-2"/>
    </source>
</evidence>
<comment type="subcellular location">
    <subcellularLocation>
        <location evidence="3">Cytoplasm</location>
    </subcellularLocation>
    <subcellularLocation>
        <location evidence="2">Melanosome</location>
    </subcellularLocation>
</comment>
<feature type="repeat" description="Hemopexin" evidence="20">
    <location>
        <begin position="754"/>
        <end position="809"/>
    </location>
</feature>
<dbReference type="PANTHER" id="PTHR10201">
    <property type="entry name" value="MATRIX METALLOPROTEINASE"/>
    <property type="match status" value="1"/>
</dbReference>
<evidence type="ECO:0000256" key="2">
    <source>
        <dbReference type="ARBA" id="ARBA00004223"/>
    </source>
</evidence>
<evidence type="ECO:0000313" key="24">
    <source>
        <dbReference type="EMBL" id="KAK3868591.1"/>
    </source>
</evidence>
<comment type="catalytic activity">
    <reaction evidence="1">
        <text>Endopeptidase activity. Activates progelatinase A by cleavage of the propeptide at 37-Asn-|-Leu-38. Other bonds hydrolyzed include 35-Gly-|-Ile-36 in the propeptide of collagenase 3, and 341-Asn-|-Phe-342, 441-Asp-|-Leu-442 and 354-Gln-|-Thr-355 in the aggrecan interglobular domain.</text>
        <dbReference type="EC" id="3.4.24.80"/>
    </reaction>
</comment>
<proteinExistence type="inferred from homology"/>
<dbReference type="GO" id="GO:0008270">
    <property type="term" value="F:zinc ion binding"/>
    <property type="evidence" value="ECO:0007669"/>
    <property type="project" value="InterPro"/>
</dbReference>
<dbReference type="GO" id="GO:0030574">
    <property type="term" value="P:collagen catabolic process"/>
    <property type="evidence" value="ECO:0007669"/>
    <property type="project" value="TreeGrafter"/>
</dbReference>
<dbReference type="InterPro" id="IPR024079">
    <property type="entry name" value="MetalloPept_cat_dom_sf"/>
</dbReference>
<dbReference type="Pfam" id="PF00045">
    <property type="entry name" value="Hemopexin"/>
    <property type="match status" value="2"/>
</dbReference>
<feature type="active site" evidence="17">
    <location>
        <position position="706"/>
    </location>
</feature>
<dbReference type="GO" id="GO:0004222">
    <property type="term" value="F:metalloendopeptidase activity"/>
    <property type="evidence" value="ECO:0007669"/>
    <property type="project" value="InterPro"/>
</dbReference>